<sequence>MTEPIFLADLARMGRTFAAQFPVEELDEKPTLHDLVNVDHLLRACDADGQVLDEELPRDLARVHPRDLLGARHLIPRSQRRAFNAALKKVWPEESAYTPSVFGAAQVIERATASWCTDAENVAAHMAALHEASADASVELALLRIAAFVADERRGERFPYPDRLLVAVALGAVESDRRAWCDDGGSDFRVAWTAAVDEAFSAAELIRGGHDGEEFKPAPRRLIAGQERREMKASGYKPPVFIRVMPQFMMALFALMCLLTIVGGDWWTLSLALGPATGITTMMLTNRPGPHRRAYGDRLYRSYGSLRLRRGDSRYRIVSRVVTEFATNAPAEARAQRPLVTHYTATVRCLNEEFEAVVSAQAQLGFVADEISTTLRARARREQTRSFLGMYSSGWVLETRDSGLTNQETTLDQLGHPARLNLVHSSVVEAVDRAISEATHHRFCVTDADPGTLPEIAARIPFSSLCGTFEGESASKVRDMFDKARAGKVLISGADTWLSRSEGKSPHTREILDALVEHCPPVCAVVLTGNIVAMNRALTEHGLADRFAVHPATAAGRAWMQDQVSAEATALCARGDQPVLRTVQEIASRIAVPSPGPELHEPLSHSAATRARFRLPDPSDPLYSQATSTWLDAEKAWNANALLLSNTYGVLRDETPIEQPDRNAVRDVSPRPATNLAARIKAVRAGLQVLDEAWLAYLVNAEEAFLTMPRLRDDHWPATKRYREAMAVLGEAIEAIDTRRDEATVEAGETALHDAEDAWHDARLAAADAGTASLPEREQRALRRAAHHIQVLEDPNLPKAMRDERLRQLRAELDRLDTVPISFEQVMTMPQLETVRRLALEAATATGLLEEHAIDTGYPIRSEKERAHVRNQG</sequence>
<comment type="caution">
    <text evidence="1">The sequence shown here is derived from an EMBL/GenBank/DDBJ whole genome shotgun (WGS) entry which is preliminary data.</text>
</comment>
<accession>A0A0J8X2E7</accession>
<reference evidence="1 2" key="1">
    <citation type="submission" date="2015-06" db="EMBL/GenBank/DDBJ databases">
        <title>Genome sequence of Mycobacterium conceptionense strain MLE.</title>
        <authorList>
            <person name="Greninger A.L."/>
            <person name="Cunningham G."/>
            <person name="Chiu C.Y."/>
            <person name="Miller S."/>
        </authorList>
    </citation>
    <scope>NUCLEOTIDE SEQUENCE [LARGE SCALE GENOMIC DNA]</scope>
    <source>
        <strain evidence="1 2">MLE</strain>
    </source>
</reference>
<dbReference type="Proteomes" id="UP000037594">
    <property type="component" value="Unassembled WGS sequence"/>
</dbReference>
<gene>
    <name evidence="1" type="ORF">ACT17_06195</name>
</gene>
<dbReference type="EMBL" id="LFOD01000003">
    <property type="protein sequence ID" value="KMV19629.1"/>
    <property type="molecule type" value="Genomic_DNA"/>
</dbReference>
<dbReference type="OrthoDB" id="10018592at2"/>
<dbReference type="AlphaFoldDB" id="A0A0J8X2E7"/>
<evidence type="ECO:0000313" key="2">
    <source>
        <dbReference type="Proteomes" id="UP000037594"/>
    </source>
</evidence>
<dbReference type="PATRIC" id="fig|451644.5.peg.1263"/>
<evidence type="ECO:0000313" key="1">
    <source>
        <dbReference type="EMBL" id="KMV19629.1"/>
    </source>
</evidence>
<dbReference type="RefSeq" id="WP_048895572.1">
    <property type="nucleotide sequence ID" value="NZ_LFOD01000003.1"/>
</dbReference>
<proteinExistence type="predicted"/>
<name>A0A0J8X2E7_9MYCO</name>
<organism evidence="1 2">
    <name type="scientific">Mycolicibacterium conceptionense</name>
    <dbReference type="NCBI Taxonomy" id="451644"/>
    <lineage>
        <taxon>Bacteria</taxon>
        <taxon>Bacillati</taxon>
        <taxon>Actinomycetota</taxon>
        <taxon>Actinomycetes</taxon>
        <taxon>Mycobacteriales</taxon>
        <taxon>Mycobacteriaceae</taxon>
        <taxon>Mycolicibacterium</taxon>
    </lineage>
</organism>
<protein>
    <submittedName>
        <fullName evidence="1">Uncharacterized protein</fullName>
    </submittedName>
</protein>